<dbReference type="Gene3D" id="3.40.630.190">
    <property type="entry name" value="LCP protein"/>
    <property type="match status" value="1"/>
</dbReference>
<feature type="transmembrane region" description="Helical" evidence="3">
    <location>
        <begin position="246"/>
        <end position="268"/>
    </location>
</feature>
<accession>A0A7T0PXN1</accession>
<dbReference type="NCBIfam" id="TIGR00350">
    <property type="entry name" value="lytR_cpsA_psr"/>
    <property type="match status" value="1"/>
</dbReference>
<reference evidence="5 6" key="1">
    <citation type="submission" date="2020-11" db="EMBL/GenBank/DDBJ databases">
        <title>Actinomyces sp. ZJ750.</title>
        <authorList>
            <person name="Zhou J."/>
        </authorList>
    </citation>
    <scope>NUCLEOTIDE SEQUENCE [LARGE SCALE GENOMIC DNA]</scope>
    <source>
        <strain evidence="5 6">ZJ750</strain>
    </source>
</reference>
<dbReference type="AlphaFoldDB" id="A0A7T0PXN1"/>
<dbReference type="InterPro" id="IPR050922">
    <property type="entry name" value="LytR/CpsA/Psr_CW_biosynth"/>
</dbReference>
<feature type="compositionally biased region" description="Low complexity" evidence="2">
    <location>
        <begin position="43"/>
        <end position="53"/>
    </location>
</feature>
<feature type="domain" description="Cell envelope-related transcriptional attenuator" evidence="4">
    <location>
        <begin position="313"/>
        <end position="458"/>
    </location>
</feature>
<protein>
    <submittedName>
        <fullName evidence="5">LCP family protein</fullName>
    </submittedName>
</protein>
<gene>
    <name evidence="5" type="ORF">ID810_02145</name>
</gene>
<dbReference type="PANTHER" id="PTHR33392:SF6">
    <property type="entry name" value="POLYISOPRENYL-TEICHOIC ACID--PEPTIDOGLYCAN TEICHOIC ACID TRANSFERASE TAGU"/>
    <property type="match status" value="1"/>
</dbReference>
<feature type="compositionally biased region" description="Basic and acidic residues" evidence="2">
    <location>
        <begin position="28"/>
        <end position="42"/>
    </location>
</feature>
<evidence type="ECO:0000259" key="4">
    <source>
        <dbReference type="Pfam" id="PF03816"/>
    </source>
</evidence>
<organism evidence="5 6">
    <name type="scientific">Actinomyces respiraculi</name>
    <dbReference type="NCBI Taxonomy" id="2744574"/>
    <lineage>
        <taxon>Bacteria</taxon>
        <taxon>Bacillati</taxon>
        <taxon>Actinomycetota</taxon>
        <taxon>Actinomycetes</taxon>
        <taxon>Actinomycetales</taxon>
        <taxon>Actinomycetaceae</taxon>
        <taxon>Actinomyces</taxon>
    </lineage>
</organism>
<sequence length="556" mass="58333">MSSSDSGDLPPSFTPGSGARGRRRERRERREPPATPSRDLRADGAAGQARRQGTPPPTAEHRQAPPPPVGARRQAPPPPTAEHRQAPPPPAAQRQQSRAAQPPALPPRDSGAPRRPHSSRARAGSSAVPLAPGGQDGVERTRALPTAGAARSGALPPAPHAAAPGGQTAYPVRRSVHQPGAHRPQQPTVPPTRQFAARPAQAAQPAQAARPAQADPWAQPPLHQAGPPVPPPQPARPRRRRRGRPLRWIAVVLVLALTLVAGRILWLAHRVEDSIGRVDALSGAADTAGQTWLIVGSDSRADGTIQDETEGARADSIMLLHRAQNGTTALVSLPRDTYVEIPDHGGDKINASYSYGGAPLLVATVEDLTGLTVDHYVEVGMGGVTSLVDAVGGIEVCLDYDVEDPDSGLVWHTADGECQTVDGTRALAYSRMRKADPLGDIGRALRQRAVVSAVVSEAMSTETLLSLSRQDALVEAGASTLTVDEGMGSVDLARMVLAFRNATGSGLMGAPPIESLDYEPGGIGAAVLLENTTAPDFFESLRDGTLTTEDFNQLSG</sequence>
<dbReference type="EMBL" id="CP063989">
    <property type="protein sequence ID" value="QPL05800.1"/>
    <property type="molecule type" value="Genomic_DNA"/>
</dbReference>
<feature type="compositionally biased region" description="Pro residues" evidence="2">
    <location>
        <begin position="54"/>
        <end position="91"/>
    </location>
</feature>
<keyword evidence="3" id="KW-0472">Membrane</keyword>
<feature type="region of interest" description="Disordered" evidence="2">
    <location>
        <begin position="1"/>
        <end position="241"/>
    </location>
</feature>
<feature type="compositionally biased region" description="Low complexity" evidence="2">
    <location>
        <begin position="92"/>
        <end position="110"/>
    </location>
</feature>
<keyword evidence="3" id="KW-0812">Transmembrane</keyword>
<evidence type="ECO:0000256" key="2">
    <source>
        <dbReference type="SAM" id="MobiDB-lite"/>
    </source>
</evidence>
<feature type="compositionally biased region" description="Low complexity" evidence="2">
    <location>
        <begin position="183"/>
        <end position="226"/>
    </location>
</feature>
<evidence type="ECO:0000256" key="1">
    <source>
        <dbReference type="ARBA" id="ARBA00006068"/>
    </source>
</evidence>
<evidence type="ECO:0000256" key="3">
    <source>
        <dbReference type="SAM" id="Phobius"/>
    </source>
</evidence>
<evidence type="ECO:0000313" key="6">
    <source>
        <dbReference type="Proteomes" id="UP000594637"/>
    </source>
</evidence>
<dbReference type="Pfam" id="PF03816">
    <property type="entry name" value="LytR_cpsA_psr"/>
    <property type="match status" value="1"/>
</dbReference>
<keyword evidence="6" id="KW-1185">Reference proteome</keyword>
<dbReference type="Proteomes" id="UP000594637">
    <property type="component" value="Chromosome"/>
</dbReference>
<evidence type="ECO:0000313" key="5">
    <source>
        <dbReference type="EMBL" id="QPL05800.1"/>
    </source>
</evidence>
<dbReference type="InterPro" id="IPR004474">
    <property type="entry name" value="LytR_CpsA_psr"/>
</dbReference>
<proteinExistence type="inferred from homology"/>
<comment type="similarity">
    <text evidence="1">Belongs to the LytR/CpsA/Psr (LCP) family.</text>
</comment>
<dbReference type="KEGG" id="arep:ID810_02145"/>
<keyword evidence="3" id="KW-1133">Transmembrane helix</keyword>
<name>A0A7T0PXN1_9ACTO</name>
<dbReference type="PANTHER" id="PTHR33392">
    <property type="entry name" value="POLYISOPRENYL-TEICHOIC ACID--PEPTIDOGLYCAN TEICHOIC ACID TRANSFERASE TAGU"/>
    <property type="match status" value="1"/>
</dbReference>